<evidence type="ECO:0000313" key="1">
    <source>
        <dbReference type="EMBL" id="CAG8173908.1"/>
    </source>
</evidence>
<accession>A0A9W4HZR6</accession>
<proteinExistence type="predicted"/>
<dbReference type="OrthoDB" id="1046782at2759"/>
<dbReference type="EMBL" id="CAJVNV010000355">
    <property type="protein sequence ID" value="CAG8173908.1"/>
    <property type="molecule type" value="Genomic_DNA"/>
</dbReference>
<sequence length="623" mass="69422">MFAPEASASSRPFLFGIVYLTLKRIFGNCLCLLLPSYYSPLYQPFIFIYNLHIPSLFELINISKPHSRSESIMDGQYPHFPVDRNQSNCANDDIAVDITSTGPTTGSNVGDEYAQLPFHRDSDEDQSYLAIDNELPNANNGPVTAVKLDVSCVDLPHPDTFDFVEDANNDIPMNTEDLAIDNGLHTINNGPVTAVELHDSYSGLPHPETFNLVEDVEDDVAMDVEDLELGNERHTTSNGPVTAVELEHANAQLIHRETLDFAEDTNPTDPLSHRPEMSITTKSSHEIGDIPQPVERSHGLDPQTPASIPESVQASVVDSPPFSEEFISEYEYRSIVGSQDESIHHWNWFGCPVYNRSTTPPAVSLAFMQAEPKVPKGSDGLRVHSIMNRAIQYIDPVIIKLDSRNEEVLQMHGSEMVQECGEITYTHYSLHGTWMKDDFSIRRMIVPDAGTPGNSQFAIGNGLFETGPLISRTLPVRFPRKLTWKATPSKLKIQSMSTIDNIPSESNHLCTLETESRFTQKTWLAAKRIPRTSISLPAGNMGTMIKKAWCRPKTDPGSTSYSCLSIMGRLAKRTWATITCILHKSFGFPLGKVKAGIKKAWHLMNAVFTLHRLVPDVLSWLSF</sequence>
<gene>
    <name evidence="1" type="ORF">PNAL_LOCUS6728</name>
</gene>
<name>A0A9W4HZR6_PENNA</name>
<protein>
    <submittedName>
        <fullName evidence="1">Uncharacterized protein</fullName>
    </submittedName>
</protein>
<organism evidence="1 2">
    <name type="scientific">Penicillium nalgiovense</name>
    <dbReference type="NCBI Taxonomy" id="60175"/>
    <lineage>
        <taxon>Eukaryota</taxon>
        <taxon>Fungi</taxon>
        <taxon>Dikarya</taxon>
        <taxon>Ascomycota</taxon>
        <taxon>Pezizomycotina</taxon>
        <taxon>Eurotiomycetes</taxon>
        <taxon>Eurotiomycetidae</taxon>
        <taxon>Eurotiales</taxon>
        <taxon>Aspergillaceae</taxon>
        <taxon>Penicillium</taxon>
    </lineage>
</organism>
<comment type="caution">
    <text evidence="1">The sequence shown here is derived from an EMBL/GenBank/DDBJ whole genome shotgun (WGS) entry which is preliminary data.</text>
</comment>
<dbReference type="AlphaFoldDB" id="A0A9W4HZR6"/>
<evidence type="ECO:0000313" key="2">
    <source>
        <dbReference type="Proteomes" id="UP001153461"/>
    </source>
</evidence>
<reference evidence="1" key="1">
    <citation type="submission" date="2021-07" db="EMBL/GenBank/DDBJ databases">
        <authorList>
            <person name="Branca A.L. A."/>
        </authorList>
    </citation>
    <scope>NUCLEOTIDE SEQUENCE</scope>
</reference>
<dbReference type="Proteomes" id="UP001153461">
    <property type="component" value="Unassembled WGS sequence"/>
</dbReference>